<gene>
    <name evidence="1" type="ORF">V6N11_022123</name>
</gene>
<sequence length="125" mass="13864">MDAFNEVCFGGRENEVNRNIGEAELMGIWSGWAKVVEEVTGVREDLAHDPNWTKILEDLNFMGFNKGDLDPSYDVAVESVVQETNSAGIIGSWAREVDKLNNPSNKGSQVDTMDEAGVESIDFFF</sequence>
<accession>A0ABR2TI77</accession>
<evidence type="ECO:0000313" key="2">
    <source>
        <dbReference type="Proteomes" id="UP001396334"/>
    </source>
</evidence>
<dbReference type="Proteomes" id="UP001396334">
    <property type="component" value="Unassembled WGS sequence"/>
</dbReference>
<keyword evidence="2" id="KW-1185">Reference proteome</keyword>
<evidence type="ECO:0000313" key="1">
    <source>
        <dbReference type="EMBL" id="KAK9037203.1"/>
    </source>
</evidence>
<organism evidence="1 2">
    <name type="scientific">Hibiscus sabdariffa</name>
    <name type="common">roselle</name>
    <dbReference type="NCBI Taxonomy" id="183260"/>
    <lineage>
        <taxon>Eukaryota</taxon>
        <taxon>Viridiplantae</taxon>
        <taxon>Streptophyta</taxon>
        <taxon>Embryophyta</taxon>
        <taxon>Tracheophyta</taxon>
        <taxon>Spermatophyta</taxon>
        <taxon>Magnoliopsida</taxon>
        <taxon>eudicotyledons</taxon>
        <taxon>Gunneridae</taxon>
        <taxon>Pentapetalae</taxon>
        <taxon>rosids</taxon>
        <taxon>malvids</taxon>
        <taxon>Malvales</taxon>
        <taxon>Malvaceae</taxon>
        <taxon>Malvoideae</taxon>
        <taxon>Hibiscus</taxon>
    </lineage>
</organism>
<comment type="caution">
    <text evidence="1">The sequence shown here is derived from an EMBL/GenBank/DDBJ whole genome shotgun (WGS) entry which is preliminary data.</text>
</comment>
<protein>
    <submittedName>
        <fullName evidence="1">Uncharacterized protein</fullName>
    </submittedName>
</protein>
<reference evidence="1 2" key="1">
    <citation type="journal article" date="2024" name="G3 (Bethesda)">
        <title>Genome assembly of Hibiscus sabdariffa L. provides insights into metabolisms of medicinal natural products.</title>
        <authorList>
            <person name="Kim T."/>
        </authorList>
    </citation>
    <scope>NUCLEOTIDE SEQUENCE [LARGE SCALE GENOMIC DNA]</scope>
    <source>
        <strain evidence="1">TK-2024</strain>
        <tissue evidence="1">Old leaves</tissue>
    </source>
</reference>
<proteinExistence type="predicted"/>
<dbReference type="EMBL" id="JBBPBN010000005">
    <property type="protein sequence ID" value="KAK9037203.1"/>
    <property type="molecule type" value="Genomic_DNA"/>
</dbReference>
<name>A0ABR2TI77_9ROSI</name>